<evidence type="ECO:0000313" key="3">
    <source>
        <dbReference type="Proteomes" id="UP000520156"/>
    </source>
</evidence>
<evidence type="ECO:0000313" key="2">
    <source>
        <dbReference type="EMBL" id="MBC2652360.1"/>
    </source>
</evidence>
<accession>A0A7X1F8F9</accession>
<evidence type="ECO:0000259" key="1">
    <source>
        <dbReference type="Pfam" id="PF20815"/>
    </source>
</evidence>
<dbReference type="Pfam" id="PF20815">
    <property type="entry name" value="GIY_YIG_2"/>
    <property type="match status" value="1"/>
</dbReference>
<protein>
    <recommendedName>
        <fullName evidence="1">GIY-YIG catalytic domain-containing protein</fullName>
    </recommendedName>
</protein>
<dbReference type="EMBL" id="JACLAU010000018">
    <property type="protein sequence ID" value="MBC2652360.1"/>
    <property type="molecule type" value="Genomic_DNA"/>
</dbReference>
<dbReference type="InterPro" id="IPR049311">
    <property type="entry name" value="GIY_YIG_cat"/>
</dbReference>
<gene>
    <name evidence="2" type="ORF">H7F49_11660</name>
</gene>
<name>A0A7X1F8F9_9SPHN</name>
<organism evidence="2 3">
    <name type="scientific">Novosphingobium aerophilum</name>
    <dbReference type="NCBI Taxonomy" id="2839843"/>
    <lineage>
        <taxon>Bacteria</taxon>
        <taxon>Pseudomonadati</taxon>
        <taxon>Pseudomonadota</taxon>
        <taxon>Alphaproteobacteria</taxon>
        <taxon>Sphingomonadales</taxon>
        <taxon>Sphingomonadaceae</taxon>
        <taxon>Novosphingobium</taxon>
    </lineage>
</organism>
<comment type="caution">
    <text evidence="2">The sequence shown here is derived from an EMBL/GenBank/DDBJ whole genome shotgun (WGS) entry which is preliminary data.</text>
</comment>
<dbReference type="AlphaFoldDB" id="A0A7X1F8F9"/>
<feature type="domain" description="GIY-YIG catalytic" evidence="1">
    <location>
        <begin position="6"/>
        <end position="153"/>
    </location>
</feature>
<keyword evidence="3" id="KW-1185">Reference proteome</keyword>
<sequence length="174" mass="19864">MPATRGVYAWYFRDVPPGVPTDGCYTRDGLTLLYLGISPKNAQSSQNLRKRVAYHYKGNAEGSTLRLTLGALLAPVSDFPLRRVGSGKRMTFTHLGEQWLDDWLERNALVCWTEHPEPWLHEQELLAAHSVPLNIQDNRRHPFCVALSAMRQEAKRQAREAPIAQEGNQQRRMK</sequence>
<reference evidence="2 3" key="1">
    <citation type="submission" date="2020-08" db="EMBL/GenBank/DDBJ databases">
        <title>The genome sequence of Novosphingobium flavum 4Y4.</title>
        <authorList>
            <person name="Liu Y."/>
        </authorList>
    </citation>
    <scope>NUCLEOTIDE SEQUENCE [LARGE SCALE GENOMIC DNA]</scope>
    <source>
        <strain evidence="2 3">4Y4</strain>
    </source>
</reference>
<proteinExistence type="predicted"/>
<dbReference type="Proteomes" id="UP000520156">
    <property type="component" value="Unassembled WGS sequence"/>
</dbReference>